<dbReference type="GO" id="GO:0000156">
    <property type="term" value="F:phosphorelay response regulator activity"/>
    <property type="evidence" value="ECO:0007669"/>
    <property type="project" value="TreeGrafter"/>
</dbReference>
<feature type="modified residue" description="4-aspartylphosphate" evidence="2">
    <location>
        <position position="551"/>
    </location>
</feature>
<reference evidence="6 7" key="1">
    <citation type="submission" date="2016-11" db="EMBL/GenBank/DDBJ databases">
        <title>Draft Genome Sequences of Nine Cyanobacterial Strains from Diverse Habitats.</title>
        <authorList>
            <person name="Zhu T."/>
            <person name="Hou S."/>
            <person name="Lu X."/>
            <person name="Hess W.R."/>
        </authorList>
    </citation>
    <scope>NUCLEOTIDE SEQUENCE [LARGE SCALE GENOMIC DNA]</scope>
    <source>
        <strain evidence="6 7">IAM M-71</strain>
    </source>
</reference>
<dbReference type="EMBL" id="MRCE01000014">
    <property type="protein sequence ID" value="OKH36795.1"/>
    <property type="molecule type" value="Genomic_DNA"/>
</dbReference>
<dbReference type="PANTHER" id="PTHR48111:SF15">
    <property type="entry name" value="OMPR SUBFAMILY"/>
    <property type="match status" value="1"/>
</dbReference>
<dbReference type="Pfam" id="PF00486">
    <property type="entry name" value="Trans_reg_C"/>
    <property type="match status" value="1"/>
</dbReference>
<feature type="DNA-binding region" description="OmpR/PhoB-type" evidence="3">
    <location>
        <begin position="125"/>
        <end position="223"/>
    </location>
</feature>
<dbReference type="OrthoDB" id="442759at2"/>
<dbReference type="InterPro" id="IPR016032">
    <property type="entry name" value="Sig_transdc_resp-reg_C-effctor"/>
</dbReference>
<dbReference type="SUPFAM" id="SSF47226">
    <property type="entry name" value="Histidine-containing phosphotransfer domain, HPT domain"/>
    <property type="match status" value="1"/>
</dbReference>
<accession>A0A1U7II60</accession>
<dbReference type="PANTHER" id="PTHR48111">
    <property type="entry name" value="REGULATOR OF RPOS"/>
    <property type="match status" value="1"/>
</dbReference>
<dbReference type="SUPFAM" id="SSF46894">
    <property type="entry name" value="C-terminal effector domain of the bipartite response regulators"/>
    <property type="match status" value="1"/>
</dbReference>
<dbReference type="InterPro" id="IPR036388">
    <property type="entry name" value="WH-like_DNA-bd_sf"/>
</dbReference>
<dbReference type="InterPro" id="IPR039420">
    <property type="entry name" value="WalR-like"/>
</dbReference>
<evidence type="ECO:0000259" key="5">
    <source>
        <dbReference type="PROSITE" id="PS51755"/>
    </source>
</evidence>
<evidence type="ECO:0000256" key="2">
    <source>
        <dbReference type="PROSITE-ProRule" id="PRU00169"/>
    </source>
</evidence>
<evidence type="ECO:0000313" key="6">
    <source>
        <dbReference type="EMBL" id="OKH36795.1"/>
    </source>
</evidence>
<evidence type="ECO:0000256" key="1">
    <source>
        <dbReference type="ARBA" id="ARBA00023125"/>
    </source>
</evidence>
<dbReference type="Proteomes" id="UP000185860">
    <property type="component" value="Unassembled WGS sequence"/>
</dbReference>
<dbReference type="SUPFAM" id="SSF52172">
    <property type="entry name" value="CheY-like"/>
    <property type="match status" value="3"/>
</dbReference>
<dbReference type="InterPro" id="IPR001867">
    <property type="entry name" value="OmpR/PhoB-type_DNA-bd"/>
</dbReference>
<sequence>MKVLLIEDDRATSDILTETLMIHHWIVERATDGETGLQLAQSQEYDLILLDIDLPKLDGITICKELRNEGNETPILLLTGRDSTEAQIAGLDAGADDYIIKPFNLKILLARVRAVIRKGKNAQVSKVSLYENIQLNSVSGEVSCEGKPIRLTAKEYCLLELFLLNPKRIYSRRAILDRLWDFADAPGEETVNTHIKCLRQKLKAAGATDPIETVYGLGYRLRFPQVVTAPLPESTTTLQSATEKPENQQKARAVTSKVWHQFKGKYVEQVETLIKLINILKTGDFSPIQQEEAISLAHKMVGSLGMFGLIEAAHQAKEIELFLKECPLQNIQIEEAMKLAVSLQQTIEQAQTVLPPKLQVIPQTPPLTIASHPNHRILIVDDDLRLADLLRMEALAWNLQVEIATDLNVARLMIDQSPPSVILLDLTFPGGGNGLTLMRELQERSPKIPVIIFTAKEDLSDRIAASRLGANVFLHKPLPAYEILKTITDVLKQKPQEAENNRVLMVDDDPGFLQLLSILLSSYGLEVTTSNHPLEFWQVLTACNPDVLILDLEMPEFDGIELCKVVRADRQWQHLKVLFLSAHKEADAIARAYSAGADAYINKSIPGTELATQILYRLNRG</sequence>
<organism evidence="6 7">
    <name type="scientific">[Phormidium ambiguum] IAM M-71</name>
    <dbReference type="NCBI Taxonomy" id="454136"/>
    <lineage>
        <taxon>Bacteria</taxon>
        <taxon>Bacillati</taxon>
        <taxon>Cyanobacteriota</taxon>
        <taxon>Cyanophyceae</taxon>
        <taxon>Oscillatoriophycideae</taxon>
        <taxon>Aerosakkonematales</taxon>
        <taxon>Aerosakkonemataceae</taxon>
        <taxon>Floridanema</taxon>
    </lineage>
</organism>
<keyword evidence="1 3" id="KW-0238">DNA-binding</keyword>
<dbReference type="Pfam" id="PF00072">
    <property type="entry name" value="Response_reg"/>
    <property type="match status" value="3"/>
</dbReference>
<dbReference type="SMART" id="SM00862">
    <property type="entry name" value="Trans_reg_C"/>
    <property type="match status" value="1"/>
</dbReference>
<dbReference type="PROSITE" id="PS50110">
    <property type="entry name" value="RESPONSE_REGULATORY"/>
    <property type="match status" value="3"/>
</dbReference>
<dbReference type="Gene3D" id="1.10.10.10">
    <property type="entry name" value="Winged helix-like DNA-binding domain superfamily/Winged helix DNA-binding domain"/>
    <property type="match status" value="1"/>
</dbReference>
<feature type="domain" description="Response regulatory" evidence="4">
    <location>
        <begin position="2"/>
        <end position="116"/>
    </location>
</feature>
<dbReference type="Gene3D" id="3.40.50.2300">
    <property type="match status" value="3"/>
</dbReference>
<proteinExistence type="predicted"/>
<feature type="domain" description="OmpR/PhoB-type" evidence="5">
    <location>
        <begin position="125"/>
        <end position="223"/>
    </location>
</feature>
<dbReference type="PROSITE" id="PS51755">
    <property type="entry name" value="OMPR_PHOB"/>
    <property type="match status" value="1"/>
</dbReference>
<name>A0A1U7II60_9CYAN</name>
<comment type="caution">
    <text evidence="6">The sequence shown here is derived from an EMBL/GenBank/DDBJ whole genome shotgun (WGS) entry which is preliminary data.</text>
</comment>
<keyword evidence="2" id="KW-0597">Phosphoprotein</keyword>
<dbReference type="CDD" id="cd00383">
    <property type="entry name" value="trans_reg_C"/>
    <property type="match status" value="1"/>
</dbReference>
<dbReference type="Pfam" id="PF01627">
    <property type="entry name" value="Hpt"/>
    <property type="match status" value="1"/>
</dbReference>
<evidence type="ECO:0000313" key="7">
    <source>
        <dbReference type="Proteomes" id="UP000185860"/>
    </source>
</evidence>
<dbReference type="InterPro" id="IPR008207">
    <property type="entry name" value="Sig_transdc_His_kin_Hpt_dom"/>
</dbReference>
<feature type="domain" description="Response regulatory" evidence="4">
    <location>
        <begin position="502"/>
        <end position="618"/>
    </location>
</feature>
<evidence type="ECO:0000259" key="4">
    <source>
        <dbReference type="PROSITE" id="PS50110"/>
    </source>
</evidence>
<dbReference type="GO" id="GO:0005829">
    <property type="term" value="C:cytosol"/>
    <property type="evidence" value="ECO:0007669"/>
    <property type="project" value="TreeGrafter"/>
</dbReference>
<dbReference type="CDD" id="cd00156">
    <property type="entry name" value="REC"/>
    <property type="match status" value="2"/>
</dbReference>
<dbReference type="STRING" id="454136.NIES2119_15330"/>
<feature type="domain" description="Response regulatory" evidence="4">
    <location>
        <begin position="376"/>
        <end position="491"/>
    </location>
</feature>
<evidence type="ECO:0000256" key="3">
    <source>
        <dbReference type="PROSITE-ProRule" id="PRU01091"/>
    </source>
</evidence>
<dbReference type="AlphaFoldDB" id="A0A1U7II60"/>
<dbReference type="RefSeq" id="WP_073594371.1">
    <property type="nucleotide sequence ID" value="NZ_MRCE01000014.1"/>
</dbReference>
<dbReference type="GO" id="GO:0006355">
    <property type="term" value="P:regulation of DNA-templated transcription"/>
    <property type="evidence" value="ECO:0007669"/>
    <property type="project" value="InterPro"/>
</dbReference>
<dbReference type="Gene3D" id="6.10.250.690">
    <property type="match status" value="1"/>
</dbReference>
<dbReference type="GO" id="GO:0032993">
    <property type="term" value="C:protein-DNA complex"/>
    <property type="evidence" value="ECO:0007669"/>
    <property type="project" value="TreeGrafter"/>
</dbReference>
<dbReference type="SMART" id="SM00448">
    <property type="entry name" value="REC"/>
    <property type="match status" value="3"/>
</dbReference>
<dbReference type="InterPro" id="IPR011006">
    <property type="entry name" value="CheY-like_superfamily"/>
</dbReference>
<gene>
    <name evidence="6" type="ORF">NIES2119_15330</name>
</gene>
<protein>
    <recommendedName>
        <fullName evidence="8">Transcriptional regulator</fullName>
    </recommendedName>
</protein>
<evidence type="ECO:0008006" key="8">
    <source>
        <dbReference type="Google" id="ProtNLM"/>
    </source>
</evidence>
<dbReference type="InterPro" id="IPR036641">
    <property type="entry name" value="HPT_dom_sf"/>
</dbReference>
<dbReference type="InterPro" id="IPR001789">
    <property type="entry name" value="Sig_transdc_resp-reg_receiver"/>
</dbReference>
<feature type="modified residue" description="4-aspartylphosphate" evidence="2">
    <location>
        <position position="51"/>
    </location>
</feature>
<feature type="modified residue" description="4-aspartylphosphate" evidence="2">
    <location>
        <position position="425"/>
    </location>
</feature>
<dbReference type="GO" id="GO:0000976">
    <property type="term" value="F:transcription cis-regulatory region binding"/>
    <property type="evidence" value="ECO:0007669"/>
    <property type="project" value="TreeGrafter"/>
</dbReference>